<feature type="domain" description="Carbohydrate-binding module family 96" evidence="6">
    <location>
        <begin position="2"/>
        <end position="84"/>
    </location>
</feature>
<evidence type="ECO:0008006" key="8">
    <source>
        <dbReference type="Google" id="ProtNLM"/>
    </source>
</evidence>
<evidence type="ECO:0000259" key="5">
    <source>
        <dbReference type="Pfam" id="PF10342"/>
    </source>
</evidence>
<dbReference type="AlphaFoldDB" id="A0A0F9BFR0"/>
<sequence>LSVYLIEDTWNELTLTWNNKPTKGEMIDSFLASAQKIYTINVSSYIAGKNNISICLWTPELFIYNQIQGDTREGYFNPPQLVWTYGENVDITVTSPTSTTDWFELYTYSIQWTSIGLIDNVEIELYKGNTFVEDITWLLGYTGNDGSYDFYVSSAEKYKGTNYRIKITDHDDPTVFDYSDYFSINIGSGTITVISPSSISSWTPGSSHIITWSSTGNIVDVDIDIYKGSTRIYYVSGVSNLGFYTWTIAEDIEQGTDWRIKISNSDDSGETDWSEYFVIATIAGPSIPGYNIILTIGVLLIATFSMVKIRYNKRKF</sequence>
<feature type="domain" description="Yeast cell wall synthesis Kre9/Knh1-like N-terminal" evidence="5">
    <location>
        <begin position="95"/>
        <end position="184"/>
    </location>
</feature>
<evidence type="ECO:0000256" key="1">
    <source>
        <dbReference type="ARBA" id="ARBA00004613"/>
    </source>
</evidence>
<name>A0A0F9BFR0_9ZZZZ</name>
<gene>
    <name evidence="7" type="ORF">LCGC14_2453950</name>
</gene>
<reference evidence="7" key="1">
    <citation type="journal article" date="2015" name="Nature">
        <title>Complex archaea that bridge the gap between prokaryotes and eukaryotes.</title>
        <authorList>
            <person name="Spang A."/>
            <person name="Saw J.H."/>
            <person name="Jorgensen S.L."/>
            <person name="Zaremba-Niedzwiedzka K."/>
            <person name="Martijn J."/>
            <person name="Lind A.E."/>
            <person name="van Eijk R."/>
            <person name="Schleper C."/>
            <person name="Guy L."/>
            <person name="Ettema T.J."/>
        </authorList>
    </citation>
    <scope>NUCLEOTIDE SEQUENCE</scope>
</reference>
<evidence type="ECO:0000256" key="4">
    <source>
        <dbReference type="SAM" id="Phobius"/>
    </source>
</evidence>
<feature type="non-terminal residue" evidence="7">
    <location>
        <position position="1"/>
    </location>
</feature>
<keyword evidence="4" id="KW-0812">Transmembrane</keyword>
<evidence type="ECO:0000313" key="7">
    <source>
        <dbReference type="EMBL" id="KKL20590.1"/>
    </source>
</evidence>
<dbReference type="InterPro" id="IPR018466">
    <property type="entry name" value="Kre9/Knh1-like_N"/>
</dbReference>
<evidence type="ECO:0000259" key="6">
    <source>
        <dbReference type="Pfam" id="PF24517"/>
    </source>
</evidence>
<keyword evidence="4" id="KW-0472">Membrane</keyword>
<keyword evidence="4" id="KW-1133">Transmembrane helix</keyword>
<feature type="domain" description="Yeast cell wall synthesis Kre9/Knh1-like N-terminal" evidence="5">
    <location>
        <begin position="195"/>
        <end position="279"/>
    </location>
</feature>
<comment type="subcellular location">
    <subcellularLocation>
        <location evidence="1">Secreted</location>
    </subcellularLocation>
</comment>
<dbReference type="Pfam" id="PF10342">
    <property type="entry name" value="Kre9_KNH"/>
    <property type="match status" value="2"/>
</dbReference>
<accession>A0A0F9BFR0</accession>
<feature type="transmembrane region" description="Helical" evidence="4">
    <location>
        <begin position="289"/>
        <end position="307"/>
    </location>
</feature>
<evidence type="ECO:0000256" key="2">
    <source>
        <dbReference type="ARBA" id="ARBA00022525"/>
    </source>
</evidence>
<keyword evidence="3" id="KW-0732">Signal</keyword>
<proteinExistence type="predicted"/>
<protein>
    <recommendedName>
        <fullName evidence="8">DNRLRE domain-containing protein</fullName>
    </recommendedName>
</protein>
<comment type="caution">
    <text evidence="7">The sequence shown here is derived from an EMBL/GenBank/DDBJ whole genome shotgun (WGS) entry which is preliminary data.</text>
</comment>
<dbReference type="EMBL" id="LAZR01038039">
    <property type="protein sequence ID" value="KKL20590.1"/>
    <property type="molecule type" value="Genomic_DNA"/>
</dbReference>
<dbReference type="InterPro" id="IPR055372">
    <property type="entry name" value="CBM96"/>
</dbReference>
<dbReference type="GO" id="GO:0005576">
    <property type="term" value="C:extracellular region"/>
    <property type="evidence" value="ECO:0007669"/>
    <property type="project" value="UniProtKB-SubCell"/>
</dbReference>
<keyword evidence="2" id="KW-0964">Secreted</keyword>
<organism evidence="7">
    <name type="scientific">marine sediment metagenome</name>
    <dbReference type="NCBI Taxonomy" id="412755"/>
    <lineage>
        <taxon>unclassified sequences</taxon>
        <taxon>metagenomes</taxon>
        <taxon>ecological metagenomes</taxon>
    </lineage>
</organism>
<evidence type="ECO:0000256" key="3">
    <source>
        <dbReference type="ARBA" id="ARBA00022729"/>
    </source>
</evidence>
<dbReference type="Pfam" id="PF24517">
    <property type="entry name" value="CBM96"/>
    <property type="match status" value="1"/>
</dbReference>